<accession>A0A6A5DZ35</accession>
<dbReference type="Pfam" id="PF00018">
    <property type="entry name" value="SH3_1"/>
    <property type="match status" value="1"/>
</dbReference>
<evidence type="ECO:0000259" key="5">
    <source>
        <dbReference type="PROSITE" id="PS50003"/>
    </source>
</evidence>
<dbReference type="PROSITE" id="PS50003">
    <property type="entry name" value="PH_DOMAIN"/>
    <property type="match status" value="1"/>
</dbReference>
<dbReference type="SMART" id="SM00233">
    <property type="entry name" value="PH"/>
    <property type="match status" value="1"/>
</dbReference>
<evidence type="ECO:0000259" key="6">
    <source>
        <dbReference type="PROSITE" id="PS50010"/>
    </source>
</evidence>
<feature type="domain" description="PH" evidence="5">
    <location>
        <begin position="724"/>
        <end position="837"/>
    </location>
</feature>
<dbReference type="PANTHER" id="PTHR12845:SF7">
    <property type="entry name" value="RHO GUANINE NUCLEOTIDE EXCHANGE FACTOR 15"/>
    <property type="match status" value="1"/>
</dbReference>
<evidence type="ECO:0000256" key="3">
    <source>
        <dbReference type="SAM" id="MobiDB-lite"/>
    </source>
</evidence>
<dbReference type="Pfam" id="PF00621">
    <property type="entry name" value="RhoGEF"/>
    <property type="match status" value="1"/>
</dbReference>
<evidence type="ECO:0000313" key="8">
    <source>
        <dbReference type="Proteomes" id="UP000465112"/>
    </source>
</evidence>
<dbReference type="PROSITE" id="PS50002">
    <property type="entry name" value="SH3"/>
    <property type="match status" value="1"/>
</dbReference>
<feature type="compositionally biased region" description="Basic and acidic residues" evidence="3">
    <location>
        <begin position="11"/>
        <end position="21"/>
    </location>
</feature>
<dbReference type="AlphaFoldDB" id="A0A6A5DZ35"/>
<feature type="domain" description="SH3" evidence="4">
    <location>
        <begin position="850"/>
        <end position="911"/>
    </location>
</feature>
<feature type="region of interest" description="Disordered" evidence="3">
    <location>
        <begin position="201"/>
        <end position="235"/>
    </location>
</feature>
<dbReference type="PROSITE" id="PS50010">
    <property type="entry name" value="DH_2"/>
    <property type="match status" value="1"/>
</dbReference>
<dbReference type="CDD" id="cd00160">
    <property type="entry name" value="RhoGEF"/>
    <property type="match status" value="1"/>
</dbReference>
<dbReference type="InterPro" id="IPR001452">
    <property type="entry name" value="SH3_domain"/>
</dbReference>
<dbReference type="Gene3D" id="2.30.30.40">
    <property type="entry name" value="SH3 Domains"/>
    <property type="match status" value="1"/>
</dbReference>
<dbReference type="CDD" id="cd11793">
    <property type="entry name" value="SH3_ephexin1_like"/>
    <property type="match status" value="1"/>
</dbReference>
<reference evidence="7 8" key="1">
    <citation type="submission" date="2019-06" db="EMBL/GenBank/DDBJ databases">
        <title>A chromosome-scale genome assembly of the European perch, Perca fluviatilis.</title>
        <authorList>
            <person name="Roques C."/>
            <person name="Zahm M."/>
            <person name="Cabau C."/>
            <person name="Klopp C."/>
            <person name="Bouchez O."/>
            <person name="Donnadieu C."/>
            <person name="Kuhl H."/>
            <person name="Gislard M."/>
            <person name="Guendouz S."/>
            <person name="Journot L."/>
            <person name="Haffray P."/>
            <person name="Bestin A."/>
            <person name="Morvezen R."/>
            <person name="Feron R."/>
            <person name="Wen M."/>
            <person name="Jouanno E."/>
            <person name="Herpin A."/>
            <person name="Schartl M."/>
            <person name="Postlethwait J."/>
            <person name="Schaerlinger B."/>
            <person name="Chardard D."/>
            <person name="Lecocq T."/>
            <person name="Poncet C."/>
            <person name="Jaffrelo L."/>
            <person name="Lampietro C."/>
            <person name="Guiguen Y."/>
        </authorList>
    </citation>
    <scope>NUCLEOTIDE SEQUENCE [LARGE SCALE GENOMIC DNA]</scope>
    <source>
        <tissue evidence="7">Blood</tissue>
    </source>
</reference>
<feature type="region of interest" description="Disordered" evidence="3">
    <location>
        <begin position="1"/>
        <end position="137"/>
    </location>
</feature>
<dbReference type="CDD" id="cd01221">
    <property type="entry name" value="PH_ephexin"/>
    <property type="match status" value="1"/>
</dbReference>
<name>A0A6A5DZ35_PERFL</name>
<dbReference type="Gene3D" id="1.20.900.10">
    <property type="entry name" value="Dbl homology (DH) domain"/>
    <property type="match status" value="1"/>
</dbReference>
<feature type="domain" description="DH" evidence="6">
    <location>
        <begin position="536"/>
        <end position="713"/>
    </location>
</feature>
<dbReference type="InterPro" id="IPR036028">
    <property type="entry name" value="SH3-like_dom_sf"/>
</dbReference>
<dbReference type="SUPFAM" id="SSF48065">
    <property type="entry name" value="DBL homology domain (DH-domain)"/>
    <property type="match status" value="1"/>
</dbReference>
<comment type="caution">
    <text evidence="7">The sequence shown here is derived from an EMBL/GenBank/DDBJ whole genome shotgun (WGS) entry which is preliminary data.</text>
</comment>
<dbReference type="GO" id="GO:0005085">
    <property type="term" value="F:guanyl-nucleotide exchange factor activity"/>
    <property type="evidence" value="ECO:0007669"/>
    <property type="project" value="InterPro"/>
</dbReference>
<dbReference type="Proteomes" id="UP000465112">
    <property type="component" value="Chromosome 14"/>
</dbReference>
<feature type="compositionally biased region" description="Low complexity" evidence="3">
    <location>
        <begin position="362"/>
        <end position="376"/>
    </location>
</feature>
<feature type="region of interest" description="Disordered" evidence="3">
    <location>
        <begin position="279"/>
        <end position="448"/>
    </location>
</feature>
<keyword evidence="8" id="KW-1185">Reference proteome</keyword>
<dbReference type="InterPro" id="IPR000219">
    <property type="entry name" value="DH_dom"/>
</dbReference>
<dbReference type="PANTHER" id="PTHR12845">
    <property type="entry name" value="GUANINE NUCLEOTIDE EXCHANGE FACTOR"/>
    <property type="match status" value="1"/>
</dbReference>
<proteinExistence type="predicted"/>
<gene>
    <name evidence="7" type="ORF">PFLUV_G00165790</name>
</gene>
<evidence type="ECO:0000259" key="4">
    <source>
        <dbReference type="PROSITE" id="PS50002"/>
    </source>
</evidence>
<dbReference type="Gene3D" id="2.30.29.30">
    <property type="entry name" value="Pleckstrin-homology domain (PH domain)/Phosphotyrosine-binding domain (PTB)"/>
    <property type="match status" value="1"/>
</dbReference>
<evidence type="ECO:0000256" key="1">
    <source>
        <dbReference type="ARBA" id="ARBA00022443"/>
    </source>
</evidence>
<dbReference type="InterPro" id="IPR001849">
    <property type="entry name" value="PH_domain"/>
</dbReference>
<protein>
    <recommendedName>
        <fullName evidence="9">DH domain-containing protein</fullName>
    </recommendedName>
</protein>
<sequence length="941" mass="106121">MSVQEASQRPLKPEPKPRLEIPPKPTPQTTCPPLGDSTRLSGGKVKRIVNKFSIKDSNEPGEQPTNGTAKLRSIKRSKRPPTVKPKPGRASLQLQISGEKAPPLPVKRSRTLQKQESGGAEDRDTISVEGGRSAPDGKEVEIQLIGGGEAEAEHSPHTPLTPCCDPSCSCVCHLQWPGMKLIWVPVEMHDGGEEHCVVGDEDETDVEEQGWEDEEVDGGGERDSEAEDEVDRTSVVDESEVLKQDKSKFHQCLEVLLGDGNRRLSDPGPRPVFTSLAVTRSQSPPVPPKRAQSPQIHHLSTQNEEENIYEGHPFLSGNKLKNKVPPAIPPRIPVGHDSHSLTRVHRGGVPLPQPTLEEWRTLRPSSPSSSTASGLSTQRGIAPSLPSPHRPPPPPPKTDPRRLSSASLQSLTQKKGEENEGYEEEKDDTFKELPPVRSGSLRRESSFSWESRLQDEPLYQTYRATVITKEIRRQTVCRNISKTSVDYAMDWTARRSGAGTGTANGAPTPGQSTLWQDLPAVREAGVLEQLTPEQCKYQESMFEVLTSEASYLRSLQVLTEHFLDSRELEETMIIREKKTLFSNILRVREVSERFLKDLDQRIFKDLVFPDICDIIHYHAQHNFPAYIDYVRNQIYQDKTYTSLLKNNAQFATVITRLQESPQCQRLPFMSFLLLPFQRITRIKMLIENILKRTKERTKEEQTASKALASVSKLKAIPIISQTRYLEKKGELQEMSKGGTIFNMRAKFTPIYLFLFNDLLVITAKKGAERFVVLDHAHRSLVQVQPIDEGGGSSGPYEHCFNLTLLENHQGRMMERLIKAPSQSDMHRWMAAFPNPTNPDRDEDEVIYEDWDCPQVQCVEQYIAQQADELTLEPTEIINVIRKTNEGCYEGIRLSDGQKGWFPVGNVIEITNEHVRRRNLRERYRVIQAASMVTNSKTNTLQ</sequence>
<organism evidence="7 8">
    <name type="scientific">Perca fluviatilis</name>
    <name type="common">European perch</name>
    <dbReference type="NCBI Taxonomy" id="8168"/>
    <lineage>
        <taxon>Eukaryota</taxon>
        <taxon>Metazoa</taxon>
        <taxon>Chordata</taxon>
        <taxon>Craniata</taxon>
        <taxon>Vertebrata</taxon>
        <taxon>Euteleostomi</taxon>
        <taxon>Actinopterygii</taxon>
        <taxon>Neopterygii</taxon>
        <taxon>Teleostei</taxon>
        <taxon>Neoteleostei</taxon>
        <taxon>Acanthomorphata</taxon>
        <taxon>Eupercaria</taxon>
        <taxon>Perciformes</taxon>
        <taxon>Percoidei</taxon>
        <taxon>Percidae</taxon>
        <taxon>Percinae</taxon>
        <taxon>Perca</taxon>
    </lineage>
</organism>
<feature type="compositionally biased region" description="Acidic residues" evidence="3">
    <location>
        <begin position="201"/>
        <end position="230"/>
    </location>
</feature>
<dbReference type="InterPro" id="IPR035899">
    <property type="entry name" value="DBL_dom_sf"/>
</dbReference>
<evidence type="ECO:0000256" key="2">
    <source>
        <dbReference type="PROSITE-ProRule" id="PRU00192"/>
    </source>
</evidence>
<dbReference type="InterPro" id="IPR047270">
    <property type="entry name" value="PH_ephexin"/>
</dbReference>
<evidence type="ECO:0000313" key="7">
    <source>
        <dbReference type="EMBL" id="KAF1380621.1"/>
    </source>
</evidence>
<dbReference type="SUPFAM" id="SSF50729">
    <property type="entry name" value="PH domain-like"/>
    <property type="match status" value="1"/>
</dbReference>
<dbReference type="EMBL" id="VHII01000014">
    <property type="protein sequence ID" value="KAF1380621.1"/>
    <property type="molecule type" value="Genomic_DNA"/>
</dbReference>
<feature type="compositionally biased region" description="Basic residues" evidence="3">
    <location>
        <begin position="72"/>
        <end position="81"/>
    </location>
</feature>
<dbReference type="Pfam" id="PF00169">
    <property type="entry name" value="PH"/>
    <property type="match status" value="1"/>
</dbReference>
<dbReference type="SUPFAM" id="SSF50044">
    <property type="entry name" value="SH3-domain"/>
    <property type="match status" value="1"/>
</dbReference>
<dbReference type="InterPro" id="IPR011993">
    <property type="entry name" value="PH-like_dom_sf"/>
</dbReference>
<feature type="compositionally biased region" description="Pro residues" evidence="3">
    <location>
        <begin position="385"/>
        <end position="397"/>
    </location>
</feature>
<keyword evidence="1 2" id="KW-0728">SH3 domain</keyword>
<dbReference type="SMART" id="SM00325">
    <property type="entry name" value="RhoGEF"/>
    <property type="match status" value="1"/>
</dbReference>
<evidence type="ECO:0008006" key="9">
    <source>
        <dbReference type="Google" id="ProtNLM"/>
    </source>
</evidence>
<dbReference type="SMART" id="SM00326">
    <property type="entry name" value="SH3"/>
    <property type="match status" value="1"/>
</dbReference>
<dbReference type="InterPro" id="IPR047271">
    <property type="entry name" value="Ephexin-like"/>
</dbReference>
<feature type="compositionally biased region" description="Polar residues" evidence="3">
    <location>
        <begin position="292"/>
        <end position="302"/>
    </location>
</feature>